<name>A0ABR3EKT5_9AGAR</name>
<keyword evidence="2" id="KW-1185">Reference proteome</keyword>
<dbReference type="Proteomes" id="UP001465976">
    <property type="component" value="Unassembled WGS sequence"/>
</dbReference>
<dbReference type="Gene3D" id="3.60.130.30">
    <property type="match status" value="1"/>
</dbReference>
<comment type="caution">
    <text evidence="1">The sequence shown here is derived from an EMBL/GenBank/DDBJ whole genome shotgun (WGS) entry which is preliminary data.</text>
</comment>
<evidence type="ECO:0000313" key="1">
    <source>
        <dbReference type="EMBL" id="KAL0563494.1"/>
    </source>
</evidence>
<proteinExistence type="predicted"/>
<reference evidence="1 2" key="1">
    <citation type="submission" date="2024-02" db="EMBL/GenBank/DDBJ databases">
        <title>A draft genome for the cacao thread blight pathogen Marasmius crinis-equi.</title>
        <authorList>
            <person name="Cohen S.P."/>
            <person name="Baruah I.K."/>
            <person name="Amoako-Attah I."/>
            <person name="Bukari Y."/>
            <person name="Meinhardt L.W."/>
            <person name="Bailey B.A."/>
        </authorList>
    </citation>
    <scope>NUCLEOTIDE SEQUENCE [LARGE SCALE GENOMIC DNA]</scope>
    <source>
        <strain evidence="1 2">GH-76</strain>
    </source>
</reference>
<accession>A0ABR3EKT5</accession>
<sequence>GRANRKVAERIRETEAFQKIAGFMTIVLKYDHTKGGHLVLWDLRMVIEFPPGTTIFIPSAVLCHLNTSIQEGETRYSFTMYSAGGLFRWVEHGFQLENIYRDTVQAVCDAKRNATRWARGLSMYSTIDELLQTPEQML</sequence>
<evidence type="ECO:0000313" key="2">
    <source>
        <dbReference type="Proteomes" id="UP001465976"/>
    </source>
</evidence>
<feature type="non-terminal residue" evidence="1">
    <location>
        <position position="1"/>
    </location>
</feature>
<protein>
    <submittedName>
        <fullName evidence="1">Uncharacterized protein</fullName>
    </submittedName>
</protein>
<gene>
    <name evidence="1" type="ORF">V5O48_018575</name>
</gene>
<organism evidence="1 2">
    <name type="scientific">Marasmius crinis-equi</name>
    <dbReference type="NCBI Taxonomy" id="585013"/>
    <lineage>
        <taxon>Eukaryota</taxon>
        <taxon>Fungi</taxon>
        <taxon>Dikarya</taxon>
        <taxon>Basidiomycota</taxon>
        <taxon>Agaricomycotina</taxon>
        <taxon>Agaricomycetes</taxon>
        <taxon>Agaricomycetidae</taxon>
        <taxon>Agaricales</taxon>
        <taxon>Marasmiineae</taxon>
        <taxon>Marasmiaceae</taxon>
        <taxon>Marasmius</taxon>
    </lineage>
</organism>
<dbReference type="EMBL" id="JBAHYK010003445">
    <property type="protein sequence ID" value="KAL0563494.1"/>
    <property type="molecule type" value="Genomic_DNA"/>
</dbReference>